<dbReference type="InterPro" id="IPR039420">
    <property type="entry name" value="WalR-like"/>
</dbReference>
<dbReference type="GO" id="GO:0006355">
    <property type="term" value="P:regulation of DNA-templated transcription"/>
    <property type="evidence" value="ECO:0007669"/>
    <property type="project" value="InterPro"/>
</dbReference>
<feature type="domain" description="Response regulatory" evidence="4">
    <location>
        <begin position="1"/>
        <end position="114"/>
    </location>
</feature>
<accession>X1KD33</accession>
<dbReference type="SMART" id="SM00448">
    <property type="entry name" value="REC"/>
    <property type="match status" value="1"/>
</dbReference>
<evidence type="ECO:0000259" key="4">
    <source>
        <dbReference type="PROSITE" id="PS50110"/>
    </source>
</evidence>
<dbReference type="CDD" id="cd06170">
    <property type="entry name" value="LuxR_C_like"/>
    <property type="match status" value="1"/>
</dbReference>
<dbReference type="Gene3D" id="3.40.50.2300">
    <property type="match status" value="1"/>
</dbReference>
<dbReference type="GO" id="GO:0003677">
    <property type="term" value="F:DNA binding"/>
    <property type="evidence" value="ECO:0007669"/>
    <property type="project" value="UniProtKB-KW"/>
</dbReference>
<comment type="caution">
    <text evidence="5">The sequence shown here is derived from an EMBL/GenBank/DDBJ whole genome shotgun (WGS) entry which is preliminary data.</text>
</comment>
<organism evidence="5">
    <name type="scientific">marine sediment metagenome</name>
    <dbReference type="NCBI Taxonomy" id="412755"/>
    <lineage>
        <taxon>unclassified sequences</taxon>
        <taxon>metagenomes</taxon>
        <taxon>ecological metagenomes</taxon>
    </lineage>
</organism>
<reference evidence="5" key="1">
    <citation type="journal article" date="2014" name="Front. Microbiol.">
        <title>High frequency of phylogenetically diverse reductive dehalogenase-homologous genes in deep subseafloor sedimentary metagenomes.</title>
        <authorList>
            <person name="Kawai M."/>
            <person name="Futagami T."/>
            <person name="Toyoda A."/>
            <person name="Takaki Y."/>
            <person name="Nishi S."/>
            <person name="Hori S."/>
            <person name="Arai W."/>
            <person name="Tsubouchi T."/>
            <person name="Morono Y."/>
            <person name="Uchiyama I."/>
            <person name="Ito T."/>
            <person name="Fujiyama A."/>
            <person name="Inagaki F."/>
            <person name="Takami H."/>
        </authorList>
    </citation>
    <scope>NUCLEOTIDE SEQUENCE</scope>
    <source>
        <strain evidence="5">Expedition CK06-06</strain>
    </source>
</reference>
<protein>
    <recommendedName>
        <fullName evidence="6">DNA-binding response regulator</fullName>
    </recommendedName>
</protein>
<dbReference type="InterPro" id="IPR011006">
    <property type="entry name" value="CheY-like_superfamily"/>
</dbReference>
<dbReference type="CDD" id="cd17535">
    <property type="entry name" value="REC_NarL-like"/>
    <property type="match status" value="1"/>
</dbReference>
<dbReference type="InterPro" id="IPR000792">
    <property type="entry name" value="Tscrpt_reg_LuxR_C"/>
</dbReference>
<feature type="non-terminal residue" evidence="5">
    <location>
        <position position="1"/>
    </location>
</feature>
<gene>
    <name evidence="5" type="ORF">S03H2_56496</name>
</gene>
<evidence type="ECO:0000256" key="2">
    <source>
        <dbReference type="ARBA" id="ARBA00023125"/>
    </source>
</evidence>
<sequence length="214" mass="23717">LAENHVVVRESIRRFLEREANFEVVGEAGDGEEAVQMASQLKPDVIVMDISMPKLNGIEATRQIKALQPSAVVLILTAYDYEQYIFPLLEAGAAGYLLKDVSSRELISAIQTVHKGEAVLHPAVARKVMERLRHTKVEPTGERALDLLTKREITILKMAARGMSNSDMAQELHLSVRTIESHLGSIFNKLGVGSRTEAVIQAMKKGWFTLEELA</sequence>
<evidence type="ECO:0000256" key="1">
    <source>
        <dbReference type="ARBA" id="ARBA00022553"/>
    </source>
</evidence>
<name>X1KD33_9ZZZZ</name>
<keyword evidence="2" id="KW-0238">DNA-binding</keyword>
<dbReference type="SUPFAM" id="SSF52172">
    <property type="entry name" value="CheY-like"/>
    <property type="match status" value="1"/>
</dbReference>
<dbReference type="SUPFAM" id="SSF46894">
    <property type="entry name" value="C-terminal effector domain of the bipartite response regulators"/>
    <property type="match status" value="1"/>
</dbReference>
<dbReference type="AlphaFoldDB" id="X1KD33"/>
<dbReference type="Pfam" id="PF00072">
    <property type="entry name" value="Response_reg"/>
    <property type="match status" value="1"/>
</dbReference>
<dbReference type="Pfam" id="PF00196">
    <property type="entry name" value="GerE"/>
    <property type="match status" value="1"/>
</dbReference>
<evidence type="ECO:0000259" key="3">
    <source>
        <dbReference type="PROSITE" id="PS50043"/>
    </source>
</evidence>
<dbReference type="GO" id="GO:0000160">
    <property type="term" value="P:phosphorelay signal transduction system"/>
    <property type="evidence" value="ECO:0007669"/>
    <property type="project" value="InterPro"/>
</dbReference>
<evidence type="ECO:0000313" key="5">
    <source>
        <dbReference type="EMBL" id="GAH88104.1"/>
    </source>
</evidence>
<dbReference type="InterPro" id="IPR016032">
    <property type="entry name" value="Sig_transdc_resp-reg_C-effctor"/>
</dbReference>
<dbReference type="InterPro" id="IPR001789">
    <property type="entry name" value="Sig_transdc_resp-reg_receiver"/>
</dbReference>
<dbReference type="InterPro" id="IPR058245">
    <property type="entry name" value="NreC/VraR/RcsB-like_REC"/>
</dbReference>
<dbReference type="PANTHER" id="PTHR43214">
    <property type="entry name" value="TWO-COMPONENT RESPONSE REGULATOR"/>
    <property type="match status" value="1"/>
</dbReference>
<dbReference type="SMART" id="SM00421">
    <property type="entry name" value="HTH_LUXR"/>
    <property type="match status" value="1"/>
</dbReference>
<proteinExistence type="predicted"/>
<feature type="domain" description="HTH luxR-type" evidence="3">
    <location>
        <begin position="141"/>
        <end position="206"/>
    </location>
</feature>
<dbReference type="EMBL" id="BARU01036143">
    <property type="protein sequence ID" value="GAH88104.1"/>
    <property type="molecule type" value="Genomic_DNA"/>
</dbReference>
<keyword evidence="1" id="KW-0597">Phosphoprotein</keyword>
<dbReference type="PROSITE" id="PS50043">
    <property type="entry name" value="HTH_LUXR_2"/>
    <property type="match status" value="1"/>
</dbReference>
<dbReference type="PROSITE" id="PS50110">
    <property type="entry name" value="RESPONSE_REGULATORY"/>
    <property type="match status" value="1"/>
</dbReference>
<evidence type="ECO:0008006" key="6">
    <source>
        <dbReference type="Google" id="ProtNLM"/>
    </source>
</evidence>
<dbReference type="PRINTS" id="PR00038">
    <property type="entry name" value="HTHLUXR"/>
</dbReference>
<dbReference type="PANTHER" id="PTHR43214:SF43">
    <property type="entry name" value="TWO-COMPONENT RESPONSE REGULATOR"/>
    <property type="match status" value="1"/>
</dbReference>